<protein>
    <submittedName>
        <fullName evidence="1">Uncharacterized protein</fullName>
    </submittedName>
</protein>
<keyword evidence="2" id="KW-1185">Reference proteome</keyword>
<evidence type="ECO:0000313" key="1">
    <source>
        <dbReference type="EMBL" id="AGI12854.1"/>
    </source>
</evidence>
<dbReference type="OrthoDB" id="28547at10239"/>
<sequence>MPFKASAWRPGAPYRVGARYLYPQHILIDSRRIPEPCARSALRTQIISPYPA</sequence>
<gene>
    <name evidence="1" type="ORF">PHL114L00_43</name>
</gene>
<evidence type="ECO:0000313" key="2">
    <source>
        <dbReference type="Proteomes" id="UP000016443"/>
    </source>
</evidence>
<proteinExistence type="predicted"/>
<accession>T1R609</accession>
<name>T1R609_9CAUD</name>
<dbReference type="RefSeq" id="YP_008531859.1">
    <property type="nucleotide sequence ID" value="NC_022340.1"/>
</dbReference>
<organism evidence="1 2">
    <name type="scientific">Propionibacterium phage PHL114L00</name>
    <dbReference type="NCBI Taxonomy" id="1235656"/>
    <lineage>
        <taxon>Viruses</taxon>
        <taxon>Duplodnaviria</taxon>
        <taxon>Heunggongvirae</taxon>
        <taxon>Uroviricota</taxon>
        <taxon>Caudoviricetes</taxon>
        <taxon>Pahexavirus</taxon>
        <taxon>Pahexavirus PHL114L00</taxon>
    </lineage>
</organism>
<dbReference type="Proteomes" id="UP000016443">
    <property type="component" value="Segment"/>
</dbReference>
<dbReference type="GeneID" id="16835749"/>
<reference evidence="1 2" key="1">
    <citation type="submission" date="2012-08" db="EMBL/GenBank/DDBJ databases">
        <authorList>
            <person name="Li H."/>
            <person name="Liu J."/>
            <person name="Tomida S."/>
        </authorList>
    </citation>
    <scope>NUCLEOTIDE SEQUENCE [LARGE SCALE GENOMIC DNA]</scope>
</reference>
<dbReference type="KEGG" id="vg:16835749"/>
<dbReference type="EMBL" id="JX570712">
    <property type="protein sequence ID" value="AGI12854.1"/>
    <property type="molecule type" value="Genomic_DNA"/>
</dbReference>